<accession>A0A9D4LGL4</accession>
<name>A0A9D4LGL4_DREPO</name>
<evidence type="ECO:0000313" key="1">
    <source>
        <dbReference type="EMBL" id="KAH3856947.1"/>
    </source>
</evidence>
<protein>
    <submittedName>
        <fullName evidence="1">Uncharacterized protein</fullName>
    </submittedName>
</protein>
<organism evidence="1 2">
    <name type="scientific">Dreissena polymorpha</name>
    <name type="common">Zebra mussel</name>
    <name type="synonym">Mytilus polymorpha</name>
    <dbReference type="NCBI Taxonomy" id="45954"/>
    <lineage>
        <taxon>Eukaryota</taxon>
        <taxon>Metazoa</taxon>
        <taxon>Spiralia</taxon>
        <taxon>Lophotrochozoa</taxon>
        <taxon>Mollusca</taxon>
        <taxon>Bivalvia</taxon>
        <taxon>Autobranchia</taxon>
        <taxon>Heteroconchia</taxon>
        <taxon>Euheterodonta</taxon>
        <taxon>Imparidentia</taxon>
        <taxon>Neoheterodontei</taxon>
        <taxon>Myida</taxon>
        <taxon>Dreissenoidea</taxon>
        <taxon>Dreissenidae</taxon>
        <taxon>Dreissena</taxon>
    </lineage>
</organism>
<keyword evidence="2" id="KW-1185">Reference proteome</keyword>
<dbReference type="EMBL" id="JAIWYP010000003">
    <property type="protein sequence ID" value="KAH3856947.1"/>
    <property type="molecule type" value="Genomic_DNA"/>
</dbReference>
<evidence type="ECO:0000313" key="2">
    <source>
        <dbReference type="Proteomes" id="UP000828390"/>
    </source>
</evidence>
<sequence>MSIVTSKVLNDVGASKDTVMERRETFLERECIHDLSPKLLGFNVKCFHFGSQSEGATIPGLQPDTDYIYSYCDMNIMRVWGDWVAWVWSFLMLQDDITPPQQYLLQVISTETPEPVISLCGVM</sequence>
<reference evidence="1" key="2">
    <citation type="submission" date="2020-11" db="EMBL/GenBank/DDBJ databases">
        <authorList>
            <person name="McCartney M.A."/>
            <person name="Auch B."/>
            <person name="Kono T."/>
            <person name="Mallez S."/>
            <person name="Becker A."/>
            <person name="Gohl D.M."/>
            <person name="Silverstein K.A.T."/>
            <person name="Koren S."/>
            <person name="Bechman K.B."/>
            <person name="Herman A."/>
            <person name="Abrahante J.E."/>
            <person name="Garbe J."/>
        </authorList>
    </citation>
    <scope>NUCLEOTIDE SEQUENCE</scope>
    <source>
        <strain evidence="1">Duluth1</strain>
        <tissue evidence="1">Whole animal</tissue>
    </source>
</reference>
<reference evidence="1" key="1">
    <citation type="journal article" date="2019" name="bioRxiv">
        <title>The Genome of the Zebra Mussel, Dreissena polymorpha: A Resource for Invasive Species Research.</title>
        <authorList>
            <person name="McCartney M.A."/>
            <person name="Auch B."/>
            <person name="Kono T."/>
            <person name="Mallez S."/>
            <person name="Zhang Y."/>
            <person name="Obille A."/>
            <person name="Becker A."/>
            <person name="Abrahante J.E."/>
            <person name="Garbe J."/>
            <person name="Badalamenti J.P."/>
            <person name="Herman A."/>
            <person name="Mangelson H."/>
            <person name="Liachko I."/>
            <person name="Sullivan S."/>
            <person name="Sone E.D."/>
            <person name="Koren S."/>
            <person name="Silverstein K.A.T."/>
            <person name="Beckman K.B."/>
            <person name="Gohl D.M."/>
        </authorList>
    </citation>
    <scope>NUCLEOTIDE SEQUENCE</scope>
    <source>
        <strain evidence="1">Duluth1</strain>
        <tissue evidence="1">Whole animal</tissue>
    </source>
</reference>
<gene>
    <name evidence="1" type="ORF">DPMN_099543</name>
</gene>
<dbReference type="Proteomes" id="UP000828390">
    <property type="component" value="Unassembled WGS sequence"/>
</dbReference>
<dbReference type="AlphaFoldDB" id="A0A9D4LGL4"/>
<proteinExistence type="predicted"/>
<comment type="caution">
    <text evidence="1">The sequence shown here is derived from an EMBL/GenBank/DDBJ whole genome shotgun (WGS) entry which is preliminary data.</text>
</comment>